<keyword evidence="10" id="KW-0813">Transport</keyword>
<accession>A0ABU2N8M4</accession>
<keyword evidence="6 10" id="KW-0407">Ion channel</keyword>
<keyword evidence="5 10" id="KW-0472">Membrane</keyword>
<dbReference type="Pfam" id="PF02537">
    <property type="entry name" value="CRCB"/>
    <property type="match status" value="1"/>
</dbReference>
<name>A0ABU2N8M4_9PSEU</name>
<evidence type="ECO:0000313" key="11">
    <source>
        <dbReference type="EMBL" id="MDT0350110.1"/>
    </source>
</evidence>
<keyword evidence="2 10" id="KW-1003">Cell membrane</keyword>
<evidence type="ECO:0000256" key="8">
    <source>
        <dbReference type="ARBA" id="ARBA00035585"/>
    </source>
</evidence>
<dbReference type="PANTHER" id="PTHR28259:SF1">
    <property type="entry name" value="FLUORIDE EXPORT PROTEIN 1-RELATED"/>
    <property type="match status" value="1"/>
</dbReference>
<dbReference type="EMBL" id="JAVREJ010000006">
    <property type="protein sequence ID" value="MDT0350110.1"/>
    <property type="molecule type" value="Genomic_DNA"/>
</dbReference>
<evidence type="ECO:0000256" key="3">
    <source>
        <dbReference type="ARBA" id="ARBA00022692"/>
    </source>
</evidence>
<keyword evidence="10" id="KW-0479">Metal-binding</keyword>
<evidence type="ECO:0000256" key="7">
    <source>
        <dbReference type="ARBA" id="ARBA00035120"/>
    </source>
</evidence>
<evidence type="ECO:0000256" key="4">
    <source>
        <dbReference type="ARBA" id="ARBA00022989"/>
    </source>
</evidence>
<evidence type="ECO:0000256" key="6">
    <source>
        <dbReference type="ARBA" id="ARBA00023303"/>
    </source>
</evidence>
<keyword evidence="10" id="KW-0406">Ion transport</keyword>
<comment type="caution">
    <text evidence="11">The sequence shown here is derived from an EMBL/GenBank/DDBJ whole genome shotgun (WGS) entry which is preliminary data.</text>
</comment>
<keyword evidence="4 10" id="KW-1133">Transmembrane helix</keyword>
<feature type="transmembrane region" description="Helical" evidence="10">
    <location>
        <begin position="108"/>
        <end position="134"/>
    </location>
</feature>
<evidence type="ECO:0000313" key="12">
    <source>
        <dbReference type="Proteomes" id="UP001183202"/>
    </source>
</evidence>
<evidence type="ECO:0000256" key="10">
    <source>
        <dbReference type="HAMAP-Rule" id="MF_00454"/>
    </source>
</evidence>
<comment type="subcellular location">
    <subcellularLocation>
        <location evidence="1 10">Cell membrane</location>
        <topology evidence="1 10">Multi-pass membrane protein</topology>
    </subcellularLocation>
</comment>
<dbReference type="InterPro" id="IPR003691">
    <property type="entry name" value="FluC"/>
</dbReference>
<evidence type="ECO:0000256" key="1">
    <source>
        <dbReference type="ARBA" id="ARBA00004651"/>
    </source>
</evidence>
<dbReference type="PANTHER" id="PTHR28259">
    <property type="entry name" value="FLUORIDE EXPORT PROTEIN 1-RELATED"/>
    <property type="match status" value="1"/>
</dbReference>
<protein>
    <recommendedName>
        <fullName evidence="10">Fluoride-specific ion channel FluC</fullName>
    </recommendedName>
</protein>
<feature type="binding site" evidence="10">
    <location>
        <position position="84"/>
    </location>
    <ligand>
        <name>Na(+)</name>
        <dbReference type="ChEBI" id="CHEBI:29101"/>
        <note>structural</note>
    </ligand>
</feature>
<dbReference type="HAMAP" id="MF_00454">
    <property type="entry name" value="FluC"/>
    <property type="match status" value="1"/>
</dbReference>
<gene>
    <name evidence="10" type="primary">fluC</name>
    <name evidence="10" type="synonym">crcB</name>
    <name evidence="11" type="ORF">RM445_11300</name>
</gene>
<keyword evidence="12" id="KW-1185">Reference proteome</keyword>
<feature type="transmembrane region" description="Helical" evidence="10">
    <location>
        <begin position="42"/>
        <end position="65"/>
    </location>
</feature>
<evidence type="ECO:0000256" key="5">
    <source>
        <dbReference type="ARBA" id="ARBA00023136"/>
    </source>
</evidence>
<comment type="similarity">
    <text evidence="7 10">Belongs to the fluoride channel Fluc/FEX (TC 1.A.43) family.</text>
</comment>
<feature type="binding site" evidence="10">
    <location>
        <position position="87"/>
    </location>
    <ligand>
        <name>Na(+)</name>
        <dbReference type="ChEBI" id="CHEBI:29101"/>
        <note>structural</note>
    </ligand>
</feature>
<comment type="activity regulation">
    <text evidence="10">Na(+) is not transported, but it plays an essential structural role and its presence is essential for fluoride channel function.</text>
</comment>
<dbReference type="RefSeq" id="WP_311556136.1">
    <property type="nucleotide sequence ID" value="NZ_JAVREJ010000006.1"/>
</dbReference>
<sequence length="138" mass="13803">MSPRASGQPHLLAVVATVAVGGVVGAEARYGLAVGLPHAPGAWAWSTLIANVTGCLLIGVLMVLVSERIRHPLVRPLLGVGVLGGYTTFSTYTVDTLAAFGGGPAGPALLYLVLTPVLAVAAAAVGVASTRALLPDRA</sequence>
<keyword evidence="3 10" id="KW-0812">Transmembrane</keyword>
<dbReference type="Proteomes" id="UP001183202">
    <property type="component" value="Unassembled WGS sequence"/>
</dbReference>
<comment type="catalytic activity">
    <reaction evidence="8">
        <text>fluoride(in) = fluoride(out)</text>
        <dbReference type="Rhea" id="RHEA:76159"/>
        <dbReference type="ChEBI" id="CHEBI:17051"/>
    </reaction>
    <physiologicalReaction direction="left-to-right" evidence="8">
        <dbReference type="Rhea" id="RHEA:76160"/>
    </physiologicalReaction>
</comment>
<keyword evidence="10" id="KW-0915">Sodium</keyword>
<proteinExistence type="inferred from homology"/>
<reference evidence="12" key="1">
    <citation type="submission" date="2023-07" db="EMBL/GenBank/DDBJ databases">
        <title>30 novel species of actinomycetes from the DSMZ collection.</title>
        <authorList>
            <person name="Nouioui I."/>
        </authorList>
    </citation>
    <scope>NUCLEOTIDE SEQUENCE [LARGE SCALE GENOMIC DNA]</scope>
    <source>
        <strain evidence="12">DSM 45834</strain>
    </source>
</reference>
<evidence type="ECO:0000256" key="2">
    <source>
        <dbReference type="ARBA" id="ARBA00022475"/>
    </source>
</evidence>
<feature type="transmembrane region" description="Helical" evidence="10">
    <location>
        <begin position="77"/>
        <end position="102"/>
    </location>
</feature>
<comment type="function">
    <text evidence="9 10">Fluoride-specific ion channel. Important for reducing fluoride concentration in the cell, thus reducing its toxicity.</text>
</comment>
<organism evidence="11 12">
    <name type="scientific">Pseudonocardia charpentierae</name>
    <dbReference type="NCBI Taxonomy" id="3075545"/>
    <lineage>
        <taxon>Bacteria</taxon>
        <taxon>Bacillati</taxon>
        <taxon>Actinomycetota</taxon>
        <taxon>Actinomycetes</taxon>
        <taxon>Pseudonocardiales</taxon>
        <taxon>Pseudonocardiaceae</taxon>
        <taxon>Pseudonocardia</taxon>
    </lineage>
</organism>
<evidence type="ECO:0000256" key="9">
    <source>
        <dbReference type="ARBA" id="ARBA00049940"/>
    </source>
</evidence>